<dbReference type="InterPro" id="IPR036864">
    <property type="entry name" value="Zn2-C6_fun-type_DNA-bd_sf"/>
</dbReference>
<evidence type="ECO:0000313" key="6">
    <source>
        <dbReference type="EnsemblProtists" id="EKX52702"/>
    </source>
</evidence>
<dbReference type="EnsemblProtists" id="EKX52702">
    <property type="protein sequence ID" value="EKX52702"/>
    <property type="gene ID" value="GUITHDRAFT_101860"/>
</dbReference>
<evidence type="ECO:0000259" key="4">
    <source>
        <dbReference type="PROSITE" id="PS50048"/>
    </source>
</evidence>
<proteinExistence type="predicted"/>
<reference evidence="5 7" key="1">
    <citation type="journal article" date="2012" name="Nature">
        <title>Algal genomes reveal evolutionary mosaicism and the fate of nucleomorphs.</title>
        <authorList>
            <consortium name="DOE Joint Genome Institute"/>
            <person name="Curtis B.A."/>
            <person name="Tanifuji G."/>
            <person name="Burki F."/>
            <person name="Gruber A."/>
            <person name="Irimia M."/>
            <person name="Maruyama S."/>
            <person name="Arias M.C."/>
            <person name="Ball S.G."/>
            <person name="Gile G.H."/>
            <person name="Hirakawa Y."/>
            <person name="Hopkins J.F."/>
            <person name="Kuo A."/>
            <person name="Rensing S.A."/>
            <person name="Schmutz J."/>
            <person name="Symeonidi A."/>
            <person name="Elias M."/>
            <person name="Eveleigh R.J."/>
            <person name="Herman E.K."/>
            <person name="Klute M.J."/>
            <person name="Nakayama T."/>
            <person name="Obornik M."/>
            <person name="Reyes-Prieto A."/>
            <person name="Armbrust E.V."/>
            <person name="Aves S.J."/>
            <person name="Beiko R.G."/>
            <person name="Coutinho P."/>
            <person name="Dacks J.B."/>
            <person name="Durnford D.G."/>
            <person name="Fast N.M."/>
            <person name="Green B.R."/>
            <person name="Grisdale C.J."/>
            <person name="Hempel F."/>
            <person name="Henrissat B."/>
            <person name="Hoppner M.P."/>
            <person name="Ishida K."/>
            <person name="Kim E."/>
            <person name="Koreny L."/>
            <person name="Kroth P.G."/>
            <person name="Liu Y."/>
            <person name="Malik S.B."/>
            <person name="Maier U.G."/>
            <person name="McRose D."/>
            <person name="Mock T."/>
            <person name="Neilson J.A."/>
            <person name="Onodera N.T."/>
            <person name="Poole A.M."/>
            <person name="Pritham E.J."/>
            <person name="Richards T.A."/>
            <person name="Rocap G."/>
            <person name="Roy S.W."/>
            <person name="Sarai C."/>
            <person name="Schaack S."/>
            <person name="Shirato S."/>
            <person name="Slamovits C.H."/>
            <person name="Spencer D.F."/>
            <person name="Suzuki S."/>
            <person name="Worden A.Z."/>
            <person name="Zauner S."/>
            <person name="Barry K."/>
            <person name="Bell C."/>
            <person name="Bharti A.K."/>
            <person name="Crow J.A."/>
            <person name="Grimwood J."/>
            <person name="Kramer R."/>
            <person name="Lindquist E."/>
            <person name="Lucas S."/>
            <person name="Salamov A."/>
            <person name="McFadden G.I."/>
            <person name="Lane C.E."/>
            <person name="Keeling P.J."/>
            <person name="Gray M.W."/>
            <person name="Grigoriev I.V."/>
            <person name="Archibald J.M."/>
        </authorList>
    </citation>
    <scope>NUCLEOTIDE SEQUENCE</scope>
    <source>
        <strain evidence="5 7">CCMP2712</strain>
    </source>
</reference>
<dbReference type="GO" id="GO:0000981">
    <property type="term" value="F:DNA-binding transcription factor activity, RNA polymerase II-specific"/>
    <property type="evidence" value="ECO:0007669"/>
    <property type="project" value="InterPro"/>
</dbReference>
<dbReference type="GO" id="GO:0008270">
    <property type="term" value="F:zinc ion binding"/>
    <property type="evidence" value="ECO:0007669"/>
    <property type="project" value="InterPro"/>
</dbReference>
<dbReference type="PROSITE" id="PS50048">
    <property type="entry name" value="ZN2_CY6_FUNGAL_2"/>
    <property type="match status" value="2"/>
</dbReference>
<evidence type="ECO:0000256" key="3">
    <source>
        <dbReference type="SAM" id="MobiDB-lite"/>
    </source>
</evidence>
<dbReference type="HOGENOM" id="CLU_403077_0_0_1"/>
<accession>L1JWG1</accession>
<reference evidence="6" key="3">
    <citation type="submission" date="2016-03" db="UniProtKB">
        <authorList>
            <consortium name="EnsemblProtists"/>
        </authorList>
    </citation>
    <scope>IDENTIFICATION</scope>
</reference>
<organism evidence="5">
    <name type="scientific">Guillardia theta (strain CCMP2712)</name>
    <name type="common">Cryptophyte</name>
    <dbReference type="NCBI Taxonomy" id="905079"/>
    <lineage>
        <taxon>Eukaryota</taxon>
        <taxon>Cryptophyceae</taxon>
        <taxon>Pyrenomonadales</taxon>
        <taxon>Geminigeraceae</taxon>
        <taxon>Guillardia</taxon>
    </lineage>
</organism>
<evidence type="ECO:0000256" key="1">
    <source>
        <dbReference type="ARBA" id="ARBA00022723"/>
    </source>
</evidence>
<dbReference type="GeneID" id="17309291"/>
<feature type="domain" description="Zn(2)-C6 fungal-type" evidence="4">
    <location>
        <begin position="119"/>
        <end position="148"/>
    </location>
</feature>
<dbReference type="InterPro" id="IPR050335">
    <property type="entry name" value="ERT1_acuK_gluconeogen_tf"/>
</dbReference>
<dbReference type="PANTHER" id="PTHR47659:SF7">
    <property type="entry name" value="FUNGAL TRANSCRIPTIONAL REGULATORY PROTEIN, N-TERMINAL DOMAIN-CONTAINING PROTEIN"/>
    <property type="match status" value="1"/>
</dbReference>
<evidence type="ECO:0000313" key="7">
    <source>
        <dbReference type="Proteomes" id="UP000011087"/>
    </source>
</evidence>
<dbReference type="InterPro" id="IPR001138">
    <property type="entry name" value="Zn2Cys6_DnaBD"/>
</dbReference>
<dbReference type="PaxDb" id="55529-EKX52702"/>
<dbReference type="PANTHER" id="PTHR47659">
    <property type="entry name" value="ZN(II)2CYS6 TRANSCRIPTION FACTOR (EUROFUNG)-RELATED"/>
    <property type="match status" value="1"/>
</dbReference>
<dbReference type="KEGG" id="gtt:GUITHDRAFT_101860"/>
<dbReference type="PROSITE" id="PS00463">
    <property type="entry name" value="ZN2_CY6_FUNGAL_1"/>
    <property type="match status" value="2"/>
</dbReference>
<dbReference type="RefSeq" id="XP_005839682.1">
    <property type="nucleotide sequence ID" value="XM_005839625.1"/>
</dbReference>
<reference evidence="7" key="2">
    <citation type="submission" date="2012-11" db="EMBL/GenBank/DDBJ databases">
        <authorList>
            <person name="Kuo A."/>
            <person name="Curtis B.A."/>
            <person name="Tanifuji G."/>
            <person name="Burki F."/>
            <person name="Gruber A."/>
            <person name="Irimia M."/>
            <person name="Maruyama S."/>
            <person name="Arias M.C."/>
            <person name="Ball S.G."/>
            <person name="Gile G.H."/>
            <person name="Hirakawa Y."/>
            <person name="Hopkins J.F."/>
            <person name="Rensing S.A."/>
            <person name="Schmutz J."/>
            <person name="Symeonidi A."/>
            <person name="Elias M."/>
            <person name="Eveleigh R.J."/>
            <person name="Herman E.K."/>
            <person name="Klute M.J."/>
            <person name="Nakayama T."/>
            <person name="Obornik M."/>
            <person name="Reyes-Prieto A."/>
            <person name="Armbrust E.V."/>
            <person name="Aves S.J."/>
            <person name="Beiko R.G."/>
            <person name="Coutinho P."/>
            <person name="Dacks J.B."/>
            <person name="Durnford D.G."/>
            <person name="Fast N.M."/>
            <person name="Green B.R."/>
            <person name="Grisdale C."/>
            <person name="Hempe F."/>
            <person name="Henrissat B."/>
            <person name="Hoppner M.P."/>
            <person name="Ishida K.-I."/>
            <person name="Kim E."/>
            <person name="Koreny L."/>
            <person name="Kroth P.G."/>
            <person name="Liu Y."/>
            <person name="Malik S.-B."/>
            <person name="Maier U.G."/>
            <person name="McRose D."/>
            <person name="Mock T."/>
            <person name="Neilson J.A."/>
            <person name="Onodera N.T."/>
            <person name="Poole A.M."/>
            <person name="Pritham E.J."/>
            <person name="Richards T.A."/>
            <person name="Rocap G."/>
            <person name="Roy S.W."/>
            <person name="Sarai C."/>
            <person name="Schaack S."/>
            <person name="Shirato S."/>
            <person name="Slamovits C.H."/>
            <person name="Spencer D.F."/>
            <person name="Suzuki S."/>
            <person name="Worden A.Z."/>
            <person name="Zauner S."/>
            <person name="Barry K."/>
            <person name="Bell C."/>
            <person name="Bharti A.K."/>
            <person name="Crow J.A."/>
            <person name="Grimwood J."/>
            <person name="Kramer R."/>
            <person name="Lindquist E."/>
            <person name="Lucas S."/>
            <person name="Salamov A."/>
            <person name="McFadden G.I."/>
            <person name="Lane C.E."/>
            <person name="Keeling P.J."/>
            <person name="Gray M.W."/>
            <person name="Grigoriev I.V."/>
            <person name="Archibald J.M."/>
        </authorList>
    </citation>
    <scope>NUCLEOTIDE SEQUENCE</scope>
    <source>
        <strain evidence="7">CCMP2712</strain>
    </source>
</reference>
<keyword evidence="1" id="KW-0479">Metal-binding</keyword>
<dbReference type="CDD" id="cd00067">
    <property type="entry name" value="GAL4"/>
    <property type="match status" value="2"/>
</dbReference>
<feature type="domain" description="Zn(2)-C6 fungal-type" evidence="4">
    <location>
        <begin position="52"/>
        <end position="83"/>
    </location>
</feature>
<sequence length="683" mass="75752">MAKSDFEETQQARGSAADQEGARVPVSLDQLSPTDGPGDEQRKHKRRHVQKACEACRKSKVKCDDRRPCSFCVRNGDAVTCRSSSSDPNAPNEDENWYLNDQESAFLLSKPKRKQVSRACLQCRRSKVKCDESRPCGRCKRLGKGDSCLQSADSRGDELSLAVRNVREEDSGEIERPIGFRGNLSFAYDEKFLKQECLLSEVMKDRGWAHGVLRRCWEFGTCQKSLLDIFANLPPDLEAVMRRGLSALDVLVKERMAAMARKVPKEITQLSDASKINSDREIVEDLENKIWESSEHAGVLRLRWNPTSDKRDDVFVSNTLAKLNGMHKEEMLARLANREVPLHMSQFDWLCYCMDDILRSKQHTCTRYARFRCIGPTSGYALVRHVTEKQFDWLGRSEAIRHFMIVCTPEEYNARQKIDPATCRPFAYDMGDYRDGDTLLKDAPEDDMQTIASMVKTDAGRQKLSLFAKALEKRFAPLVEAAEAVRMSRAKEQLATFSSGEPEQLTGAANRIMMPRSGTEALNTESISLASSLQQIRESFLNSGDRGQADAGPSAFSTVQGRMQPAVDIQPLPSRLVALPPQPPVLQPFLGAFHGLYANQARLSTLMPNNRFTHIEGEGENQHGDIAAAAVATVAAAAAAAAAGGASSFGATGVRSAGAPTFGMLPTDFINPFDISRRPSFPK</sequence>
<dbReference type="Gene3D" id="4.10.240.10">
    <property type="entry name" value="Zn(2)-C6 fungal-type DNA-binding domain"/>
    <property type="match status" value="2"/>
</dbReference>
<gene>
    <name evidence="5" type="ORF">GUITHDRAFT_101860</name>
</gene>
<dbReference type="SMART" id="SM00066">
    <property type="entry name" value="GAL4"/>
    <property type="match status" value="2"/>
</dbReference>
<dbReference type="OrthoDB" id="5575144at2759"/>
<dbReference type="EMBL" id="JH992972">
    <property type="protein sequence ID" value="EKX52702.1"/>
    <property type="molecule type" value="Genomic_DNA"/>
</dbReference>
<dbReference type="SUPFAM" id="SSF57701">
    <property type="entry name" value="Zn2/Cys6 DNA-binding domain"/>
    <property type="match status" value="2"/>
</dbReference>
<name>L1JWG1_GUITC</name>
<evidence type="ECO:0000256" key="2">
    <source>
        <dbReference type="ARBA" id="ARBA00023242"/>
    </source>
</evidence>
<dbReference type="AlphaFoldDB" id="L1JWG1"/>
<protein>
    <recommendedName>
        <fullName evidence="4">Zn(2)-C6 fungal-type domain-containing protein</fullName>
    </recommendedName>
</protein>
<keyword evidence="7" id="KW-1185">Reference proteome</keyword>
<keyword evidence="2" id="KW-0539">Nucleus</keyword>
<evidence type="ECO:0000313" key="5">
    <source>
        <dbReference type="EMBL" id="EKX52702.1"/>
    </source>
</evidence>
<dbReference type="Proteomes" id="UP000011087">
    <property type="component" value="Unassembled WGS sequence"/>
</dbReference>
<dbReference type="Pfam" id="PF00172">
    <property type="entry name" value="Zn_clus"/>
    <property type="match status" value="2"/>
</dbReference>
<dbReference type="eggNOG" id="ENOG502SDU9">
    <property type="taxonomic scope" value="Eukaryota"/>
</dbReference>
<feature type="region of interest" description="Disordered" evidence="3">
    <location>
        <begin position="1"/>
        <end position="48"/>
    </location>
</feature>